<keyword evidence="3" id="KW-1185">Reference proteome</keyword>
<feature type="compositionally biased region" description="Low complexity" evidence="1">
    <location>
        <begin position="1"/>
        <end position="13"/>
    </location>
</feature>
<evidence type="ECO:0000256" key="1">
    <source>
        <dbReference type="SAM" id="MobiDB-lite"/>
    </source>
</evidence>
<proteinExistence type="predicted"/>
<evidence type="ECO:0000313" key="3">
    <source>
        <dbReference type="Proteomes" id="UP000693972"/>
    </source>
</evidence>
<dbReference type="AlphaFoldDB" id="A0A975TYN0"/>
<sequence>MSIALSHSISSQSMPIQSGLPDAPDVPGQTVVLTHRDAGFSVAGTSAHGLYADGSPWVQQSAQTTLTATTPTAVLHSGTIDGTSYVDAPLHGMMRDPGQAQVPTASLADMQDSNMRRWRNQGWDGRRVNTNEALAYEAVHNVDPGATGQPLALNAPASLVKAVCDPDTDDQREVITNYGILTVVPLAPVHADSARPAMANPDKSPPWRTSDIVLPDTVANSYANLPTYAGILGGIDLVIHMIDTNLSATRATNLGPQGGYGGAVAEDFARAGFWLVYGGGSEAERLEVARMICQVAEDLKWRMLQGGIVTSNGGWCQMADVILGLASELIPGHFESARDLTVVTTNNRSTVNWPPVGSTALAETRRVQPVTQAIIDIDPQYISAPYPQKMLGWPEWCSDFGTNKALPTGETNQLGVLENALTYDPGVSIGGDDKPGYRHITMKAMVPLTLFLRAVGSSYITDHQTYFDYIDRHMGEIISQNGGYEGVGYASAAFDDWMIEAWREQRGIEGIWASVPVMTILGQSENKIGVFSNSNLDARAGQMPTLLPGVDARYALKDRHEDRYTGYRVITADPDAIANQDINPGFVAIANLWHLGSGGMPLRMVDGTRSGTDMTDMMDDDETGRNFDEEVAVVKLASVAFGSVSDVVYNWWNAEAGAAQTLWESRAPHFFGVAADGSDFDFVANTLEHCLIDTTERGFGLLPLGTKVHMMMPGIKVRNAEGTYDPPQPNYTTDTAGNAITGMIAQNGIPSYQERLDFLTDAPAANTGRALISPALVRFGDYVNGAQLAQPAQSSIHPSITERDGQVLFAQDLGAGLLIAQGYYDAPVLDRVEWASDGSYADFVYAIPDGATLTTQRIQDAETVPSPRPHQQDVMGFVIYRNGDTDRTARPVFRTGLADATTYPTAYRGTVTIQDTGTGSGGAREGVVRVTPEEAFANGDVVHFGTDGNYGDFCLHGAPDYDARLYRDGLRAHISALESGLETYPGIPVRAQEIAMASGITMGPTLTFADSEQGQDFGATSQWRRNGGLQPNVVSNWMVKPTVGYARADSADGNLSLAAPSGSTVVTACCDVRLSFGETSGTLLLRLLDITGASFDGEFGLTLPAGTEPTGDFTDSGAIDMGGGTWRVWAKMPAASVASGDRVIYDIPSSSTASDRVFDLAQPALFYADLTPTEIENLGPALAAP</sequence>
<protein>
    <submittedName>
        <fullName evidence="2">Uncharacterized protein</fullName>
    </submittedName>
</protein>
<dbReference type="EMBL" id="CP078074">
    <property type="protein sequence ID" value="QXL90179.1"/>
    <property type="molecule type" value="Genomic_DNA"/>
</dbReference>
<feature type="region of interest" description="Disordered" evidence="1">
    <location>
        <begin position="1"/>
        <end position="29"/>
    </location>
</feature>
<dbReference type="Proteomes" id="UP000693972">
    <property type="component" value="Unassembled WGS sequence"/>
</dbReference>
<name>A0A975TYN0_9RHOB</name>
<dbReference type="RefSeq" id="WP_257894928.1">
    <property type="nucleotide sequence ID" value="NZ_JAIMBW010000002.1"/>
</dbReference>
<organism evidence="2">
    <name type="scientific">Gymnodinialimonas phycosphaerae</name>
    <dbReference type="NCBI Taxonomy" id="2841589"/>
    <lineage>
        <taxon>Bacteria</taxon>
        <taxon>Pseudomonadati</taxon>
        <taxon>Pseudomonadota</taxon>
        <taxon>Alphaproteobacteria</taxon>
        <taxon>Rhodobacterales</taxon>
        <taxon>Paracoccaceae</taxon>
        <taxon>Gymnodinialimonas</taxon>
    </lineage>
</organism>
<evidence type="ECO:0000313" key="2">
    <source>
        <dbReference type="EMBL" id="QXL90179.1"/>
    </source>
</evidence>
<dbReference type="EMBL" id="JAIMBW010000002">
    <property type="protein sequence ID" value="MBY4895365.1"/>
    <property type="molecule type" value="Genomic_DNA"/>
</dbReference>
<reference evidence="2 3" key="1">
    <citation type="submission" date="2021-07" db="EMBL/GenBank/DDBJ databases">
        <title>Karlodiniumbacter phycospheric gen. nov., sp. nov., a phycosphere bacterium isolated from karlodinium veneficum.</title>
        <authorList>
            <person name="Peng Y."/>
            <person name="Jiang L."/>
            <person name="Lee J."/>
        </authorList>
    </citation>
    <scope>NUCLEOTIDE SEQUENCE</scope>
    <source>
        <strain evidence="2 3">N5</strain>
    </source>
</reference>
<gene>
    <name evidence="2" type="ORF">KUL25_21600</name>
</gene>
<accession>A0A975TYN0</accession>